<dbReference type="EMBL" id="DVMR01000015">
    <property type="protein sequence ID" value="HIU42958.1"/>
    <property type="molecule type" value="Genomic_DNA"/>
</dbReference>
<feature type="transmembrane region" description="Helical" evidence="6">
    <location>
        <begin position="28"/>
        <end position="49"/>
    </location>
</feature>
<evidence type="ECO:0000256" key="3">
    <source>
        <dbReference type="ARBA" id="ARBA00022692"/>
    </source>
</evidence>
<evidence type="ECO:0000256" key="2">
    <source>
        <dbReference type="ARBA" id="ARBA00022475"/>
    </source>
</evidence>
<comment type="caution">
    <text evidence="7">The sequence shown here is derived from an EMBL/GenBank/DDBJ whole genome shotgun (WGS) entry which is preliminary data.</text>
</comment>
<protein>
    <submittedName>
        <fullName evidence="7">ABC transporter permease</fullName>
    </submittedName>
</protein>
<dbReference type="Proteomes" id="UP000824073">
    <property type="component" value="Unassembled WGS sequence"/>
</dbReference>
<dbReference type="Pfam" id="PF02653">
    <property type="entry name" value="BPD_transp_2"/>
    <property type="match status" value="1"/>
</dbReference>
<sequence>MTENAKAVQREPLVRIVKRGEISAKKAWLIRALAALGAVLTGALLILALGHNPVAVYGQMVVGAVGSKIALVETIKIAIPLLGAAIAIAPAFKMKFWNIGAEGQIMAGAIAASYFALFYSQSLPRPLLLAVMMAAALAAGALWGVIPALFKAKWGTNETLFTLMLNYIILGFEQYLQNGPWKRPSSGGFPKIAMFDEAARLPRLFGVHIGWIFVLLLVVGMTIYLRRSKQGYEIAVVGESERTARYAGMNVSRIIVRTMLISGAIAGLVGFLQVSGANYTLTENTAGGIGFTAITVAWLAKLNPVVMVFIAALLAILQKGSGRIQTEFLIPASAAEVLTGIILFFMLGCEFFINYRLVLRGKEQKHG</sequence>
<keyword evidence="4 6" id="KW-1133">Transmembrane helix</keyword>
<dbReference type="PANTHER" id="PTHR47089:SF1">
    <property type="entry name" value="GUANOSINE ABC TRANSPORTER PERMEASE PROTEIN NUPP"/>
    <property type="match status" value="1"/>
</dbReference>
<dbReference type="PANTHER" id="PTHR47089">
    <property type="entry name" value="ABC TRANSPORTER, PERMEASE PROTEIN"/>
    <property type="match status" value="1"/>
</dbReference>
<keyword evidence="2" id="KW-1003">Cell membrane</keyword>
<feature type="transmembrane region" description="Helical" evidence="6">
    <location>
        <begin position="127"/>
        <end position="150"/>
    </location>
</feature>
<evidence type="ECO:0000313" key="7">
    <source>
        <dbReference type="EMBL" id="HIU42958.1"/>
    </source>
</evidence>
<evidence type="ECO:0000256" key="5">
    <source>
        <dbReference type="ARBA" id="ARBA00023136"/>
    </source>
</evidence>
<feature type="transmembrane region" description="Helical" evidence="6">
    <location>
        <begin position="104"/>
        <end position="121"/>
    </location>
</feature>
<feature type="transmembrane region" description="Helical" evidence="6">
    <location>
        <begin position="286"/>
        <end position="316"/>
    </location>
</feature>
<dbReference type="GO" id="GO:0005886">
    <property type="term" value="C:plasma membrane"/>
    <property type="evidence" value="ECO:0007669"/>
    <property type="project" value="UniProtKB-SubCell"/>
</dbReference>
<evidence type="ECO:0000313" key="8">
    <source>
        <dbReference type="Proteomes" id="UP000824073"/>
    </source>
</evidence>
<feature type="transmembrane region" description="Helical" evidence="6">
    <location>
        <begin position="69"/>
        <end position="92"/>
    </location>
</feature>
<name>A0A9D1LJI8_9CLOT</name>
<dbReference type="CDD" id="cd06580">
    <property type="entry name" value="TM_PBP1_transp_TpRbsC_like"/>
    <property type="match status" value="1"/>
</dbReference>
<reference evidence="7" key="1">
    <citation type="submission" date="2020-10" db="EMBL/GenBank/DDBJ databases">
        <authorList>
            <person name="Gilroy R."/>
        </authorList>
    </citation>
    <scope>NUCLEOTIDE SEQUENCE</scope>
    <source>
        <strain evidence="7">CHK191-8634</strain>
    </source>
</reference>
<feature type="transmembrane region" description="Helical" evidence="6">
    <location>
        <begin position="328"/>
        <end position="353"/>
    </location>
</feature>
<gene>
    <name evidence="7" type="ORF">IAB67_01520</name>
</gene>
<feature type="transmembrane region" description="Helical" evidence="6">
    <location>
        <begin position="254"/>
        <end position="274"/>
    </location>
</feature>
<evidence type="ECO:0000256" key="1">
    <source>
        <dbReference type="ARBA" id="ARBA00004651"/>
    </source>
</evidence>
<evidence type="ECO:0000256" key="6">
    <source>
        <dbReference type="SAM" id="Phobius"/>
    </source>
</evidence>
<keyword evidence="3 6" id="KW-0812">Transmembrane</keyword>
<dbReference type="InterPro" id="IPR001851">
    <property type="entry name" value="ABC_transp_permease"/>
</dbReference>
<keyword evidence="5 6" id="KW-0472">Membrane</keyword>
<reference evidence="7" key="2">
    <citation type="journal article" date="2021" name="PeerJ">
        <title>Extensive microbial diversity within the chicken gut microbiome revealed by metagenomics and culture.</title>
        <authorList>
            <person name="Gilroy R."/>
            <person name="Ravi A."/>
            <person name="Getino M."/>
            <person name="Pursley I."/>
            <person name="Horton D.L."/>
            <person name="Alikhan N.F."/>
            <person name="Baker D."/>
            <person name="Gharbi K."/>
            <person name="Hall N."/>
            <person name="Watson M."/>
            <person name="Adriaenssens E.M."/>
            <person name="Foster-Nyarko E."/>
            <person name="Jarju S."/>
            <person name="Secka A."/>
            <person name="Antonio M."/>
            <person name="Oren A."/>
            <person name="Chaudhuri R.R."/>
            <person name="La Ragione R."/>
            <person name="Hildebrand F."/>
            <person name="Pallen M.J."/>
        </authorList>
    </citation>
    <scope>NUCLEOTIDE SEQUENCE</scope>
    <source>
        <strain evidence="7">CHK191-8634</strain>
    </source>
</reference>
<proteinExistence type="predicted"/>
<organism evidence="7 8">
    <name type="scientific">Candidatus Ventrousia excrementavium</name>
    <dbReference type="NCBI Taxonomy" id="2840961"/>
    <lineage>
        <taxon>Bacteria</taxon>
        <taxon>Bacillati</taxon>
        <taxon>Bacillota</taxon>
        <taxon>Clostridia</taxon>
        <taxon>Eubacteriales</taxon>
        <taxon>Clostridiaceae</taxon>
        <taxon>Clostridiaceae incertae sedis</taxon>
        <taxon>Candidatus Ventrousia</taxon>
    </lineage>
</organism>
<comment type="subcellular location">
    <subcellularLocation>
        <location evidence="1">Cell membrane</location>
        <topology evidence="1">Multi-pass membrane protein</topology>
    </subcellularLocation>
</comment>
<accession>A0A9D1LJI8</accession>
<dbReference type="GO" id="GO:0022857">
    <property type="term" value="F:transmembrane transporter activity"/>
    <property type="evidence" value="ECO:0007669"/>
    <property type="project" value="InterPro"/>
</dbReference>
<evidence type="ECO:0000256" key="4">
    <source>
        <dbReference type="ARBA" id="ARBA00022989"/>
    </source>
</evidence>
<dbReference type="AlphaFoldDB" id="A0A9D1LJI8"/>
<feature type="transmembrane region" description="Helical" evidence="6">
    <location>
        <begin position="204"/>
        <end position="225"/>
    </location>
</feature>